<dbReference type="InterPro" id="IPR050157">
    <property type="entry name" value="PSI_iron-sulfur_center"/>
</dbReference>
<evidence type="ECO:0000313" key="7">
    <source>
        <dbReference type="Proteomes" id="UP000183085"/>
    </source>
</evidence>
<sequence length="55" mass="5838">MAYVITDECVACGTCIEACPNNAIEEGEDKYKITDECVECGSCVESCPVGAIVEE</sequence>
<dbReference type="GO" id="GO:0046872">
    <property type="term" value="F:metal ion binding"/>
    <property type="evidence" value="ECO:0007669"/>
    <property type="project" value="UniProtKB-KW"/>
</dbReference>
<dbReference type="EMBL" id="MNYI01000185">
    <property type="protein sequence ID" value="OIP38178.1"/>
    <property type="molecule type" value="Genomic_DNA"/>
</dbReference>
<dbReference type="SUPFAM" id="SSF54862">
    <property type="entry name" value="4Fe-4S ferredoxins"/>
    <property type="match status" value="1"/>
</dbReference>
<evidence type="ECO:0000256" key="3">
    <source>
        <dbReference type="ARBA" id="ARBA00023004"/>
    </source>
</evidence>
<dbReference type="PANTHER" id="PTHR24960:SF79">
    <property type="entry name" value="PHOTOSYSTEM I IRON-SULFUR CENTER"/>
    <property type="match status" value="1"/>
</dbReference>
<protein>
    <submittedName>
        <fullName evidence="6">4Fe-4S ferredoxin</fullName>
    </submittedName>
</protein>
<proteinExistence type="predicted"/>
<dbReference type="PANTHER" id="PTHR24960">
    <property type="entry name" value="PHOTOSYSTEM I IRON-SULFUR CENTER-RELATED"/>
    <property type="match status" value="1"/>
</dbReference>
<keyword evidence="2" id="KW-0479">Metal-binding</keyword>
<feature type="domain" description="4Fe-4S ferredoxin-type" evidence="5">
    <location>
        <begin position="1"/>
        <end position="29"/>
    </location>
</feature>
<evidence type="ECO:0000259" key="5">
    <source>
        <dbReference type="PROSITE" id="PS51379"/>
    </source>
</evidence>
<evidence type="ECO:0000313" key="6">
    <source>
        <dbReference type="EMBL" id="OIP38178.1"/>
    </source>
</evidence>
<dbReference type="InterPro" id="IPR017900">
    <property type="entry name" value="4Fe4S_Fe_S_CS"/>
</dbReference>
<comment type="caution">
    <text evidence="6">The sequence shown here is derived from an EMBL/GenBank/DDBJ whole genome shotgun (WGS) entry which is preliminary data.</text>
</comment>
<feature type="domain" description="4Fe-4S ferredoxin-type" evidence="5">
    <location>
        <begin position="34"/>
        <end position="55"/>
    </location>
</feature>
<dbReference type="Pfam" id="PF13187">
    <property type="entry name" value="Fer4_9"/>
    <property type="match status" value="1"/>
</dbReference>
<keyword evidence="1" id="KW-0004">4Fe-4S</keyword>
<dbReference type="PROSITE" id="PS00198">
    <property type="entry name" value="4FE4S_FER_1"/>
    <property type="match status" value="2"/>
</dbReference>
<dbReference type="GO" id="GO:0051539">
    <property type="term" value="F:4 iron, 4 sulfur cluster binding"/>
    <property type="evidence" value="ECO:0007669"/>
    <property type="project" value="UniProtKB-KW"/>
</dbReference>
<evidence type="ECO:0000256" key="1">
    <source>
        <dbReference type="ARBA" id="ARBA00022485"/>
    </source>
</evidence>
<keyword evidence="3" id="KW-0408">Iron</keyword>
<evidence type="ECO:0000256" key="4">
    <source>
        <dbReference type="ARBA" id="ARBA00023014"/>
    </source>
</evidence>
<dbReference type="PROSITE" id="PS51379">
    <property type="entry name" value="4FE4S_FER_2"/>
    <property type="match status" value="2"/>
</dbReference>
<keyword evidence="4" id="KW-0411">Iron-sulfur</keyword>
<accession>A0A1J5E0P7</accession>
<organism evidence="6 7">
    <name type="scientific">Candidatus Desantisbacteria bacterium CG2_30_40_21</name>
    <dbReference type="NCBI Taxonomy" id="1817895"/>
    <lineage>
        <taxon>Bacteria</taxon>
        <taxon>Candidatus Desantisiibacteriota</taxon>
    </lineage>
</organism>
<reference evidence="6 7" key="1">
    <citation type="journal article" date="2016" name="Environ. Microbiol.">
        <title>Genomic resolution of a cold subsurface aquifer community provides metabolic insights for novel microbes adapted to high CO concentrations.</title>
        <authorList>
            <person name="Probst A.J."/>
            <person name="Castelle C.J."/>
            <person name="Singh A."/>
            <person name="Brown C.T."/>
            <person name="Anantharaman K."/>
            <person name="Sharon I."/>
            <person name="Hug L.A."/>
            <person name="Burstein D."/>
            <person name="Emerson J.B."/>
            <person name="Thomas B.C."/>
            <person name="Banfield J.F."/>
        </authorList>
    </citation>
    <scope>NUCLEOTIDE SEQUENCE [LARGE SCALE GENOMIC DNA]</scope>
    <source>
        <strain evidence="6">CG2_30_40_21</strain>
    </source>
</reference>
<evidence type="ECO:0000256" key="2">
    <source>
        <dbReference type="ARBA" id="ARBA00022723"/>
    </source>
</evidence>
<dbReference type="InterPro" id="IPR017896">
    <property type="entry name" value="4Fe4S_Fe-S-bd"/>
</dbReference>
<dbReference type="Proteomes" id="UP000183085">
    <property type="component" value="Unassembled WGS sequence"/>
</dbReference>
<dbReference type="AlphaFoldDB" id="A0A1J5E0P7"/>
<dbReference type="STRING" id="1817895.AUJ95_07075"/>
<gene>
    <name evidence="6" type="ORF">AUJ95_07075</name>
</gene>
<name>A0A1J5E0P7_9BACT</name>
<dbReference type="Gene3D" id="3.30.70.20">
    <property type="match status" value="1"/>
</dbReference>